<comment type="caution">
    <text evidence="2">The sequence shown here is derived from an EMBL/GenBank/DDBJ whole genome shotgun (WGS) entry which is preliminary data.</text>
</comment>
<evidence type="ECO:0000256" key="1">
    <source>
        <dbReference type="SAM" id="MobiDB-lite"/>
    </source>
</evidence>
<accession>A0AAV7RFB2</accession>
<feature type="region of interest" description="Disordered" evidence="1">
    <location>
        <begin position="56"/>
        <end position="113"/>
    </location>
</feature>
<evidence type="ECO:0000313" key="2">
    <source>
        <dbReference type="EMBL" id="KAJ1150302.1"/>
    </source>
</evidence>
<dbReference type="InterPro" id="IPR042566">
    <property type="entry name" value="L1_C"/>
</dbReference>
<dbReference type="Gene3D" id="3.30.250.20">
    <property type="entry name" value="L1 transposable element, C-terminal domain"/>
    <property type="match status" value="1"/>
</dbReference>
<dbReference type="AlphaFoldDB" id="A0AAV7RFB2"/>
<sequence>METSDQRREFLALRPRLRQLEVKYGLFDLARMWITKNSTSKDFYDPEDLRSFLDGLSLTDSSTSTPHRDTTVADQNTPSRDLAPGGGTRRRDHGKLVSMDNVPGRGPAGLALS</sequence>
<reference evidence="2" key="1">
    <citation type="journal article" date="2022" name="bioRxiv">
        <title>Sequencing and chromosome-scale assembly of the giantPleurodeles waltlgenome.</title>
        <authorList>
            <person name="Brown T."/>
            <person name="Elewa A."/>
            <person name="Iarovenko S."/>
            <person name="Subramanian E."/>
            <person name="Araus A.J."/>
            <person name="Petzold A."/>
            <person name="Susuki M."/>
            <person name="Suzuki K.-i.T."/>
            <person name="Hayashi T."/>
            <person name="Toyoda A."/>
            <person name="Oliveira C."/>
            <person name="Osipova E."/>
            <person name="Leigh N.D."/>
            <person name="Simon A."/>
            <person name="Yun M.H."/>
        </authorList>
    </citation>
    <scope>NUCLEOTIDE SEQUENCE</scope>
    <source>
        <strain evidence="2">20211129_DDA</strain>
        <tissue evidence="2">Liver</tissue>
    </source>
</reference>
<protein>
    <submittedName>
        <fullName evidence="2">Uncharacterized protein</fullName>
    </submittedName>
</protein>
<feature type="compositionally biased region" description="Low complexity" evidence="1">
    <location>
        <begin position="56"/>
        <end position="65"/>
    </location>
</feature>
<keyword evidence="3" id="KW-1185">Reference proteome</keyword>
<gene>
    <name evidence="2" type="ORF">NDU88_003097</name>
</gene>
<organism evidence="2 3">
    <name type="scientific">Pleurodeles waltl</name>
    <name type="common">Iberian ribbed newt</name>
    <dbReference type="NCBI Taxonomy" id="8319"/>
    <lineage>
        <taxon>Eukaryota</taxon>
        <taxon>Metazoa</taxon>
        <taxon>Chordata</taxon>
        <taxon>Craniata</taxon>
        <taxon>Vertebrata</taxon>
        <taxon>Euteleostomi</taxon>
        <taxon>Amphibia</taxon>
        <taxon>Batrachia</taxon>
        <taxon>Caudata</taxon>
        <taxon>Salamandroidea</taxon>
        <taxon>Salamandridae</taxon>
        <taxon>Pleurodelinae</taxon>
        <taxon>Pleurodeles</taxon>
    </lineage>
</organism>
<name>A0AAV7RFB2_PLEWA</name>
<dbReference type="Proteomes" id="UP001066276">
    <property type="component" value="Chromosome 5"/>
</dbReference>
<evidence type="ECO:0000313" key="3">
    <source>
        <dbReference type="Proteomes" id="UP001066276"/>
    </source>
</evidence>
<proteinExistence type="predicted"/>
<dbReference type="EMBL" id="JANPWB010000009">
    <property type="protein sequence ID" value="KAJ1150302.1"/>
    <property type="molecule type" value="Genomic_DNA"/>
</dbReference>